<keyword evidence="3" id="KW-1133">Transmembrane helix</keyword>
<sequence>MARGSTPLDGSVLPPSRIVSERQAGLPRRFMPESATGREVVELGEGRPAPHYPGRSVFFLSFAMAGLVPPFSSFFMDILEFYDLQMAHLTPNAIMTLAIFAHLCEMFIGVRPSLRLFQWFFTVQPVSPPTVVGGCYFQPRGQVLHRYIPCVLRKKWDDWKSDWLDAARGVLDAAAARERRAAENEAASRQREEALEARAMALEERARAKERDLADREAAVAIREATLAAHEAACAEEESALRLREDALAERERALEEAEAAAQRLADSLFLRKAAREEQARRNLEGARAERAALDQRAAELEARAKELDARAHSGGAAAGDGDLAARLAAAEHTIAELQGALDSSAGEVEALRLAGEVGPGMLRDAVSRLDRAGRQAGLWGGRCAKYAANQGGLAQLLSEMAGTLQRLPEELEETIKSSSRELARGAVELVLASYQARDPDFSPWAALDEFPPGTEDGARAQVRDAADHIVHSFEGTAPRLAFALDSDKEGGDGGADDSDDEAGDPGASK</sequence>
<keyword evidence="3" id="KW-0472">Membrane</keyword>
<accession>Q2QT63</accession>
<feature type="coiled-coil region" evidence="1">
    <location>
        <begin position="173"/>
        <end position="311"/>
    </location>
</feature>
<proteinExistence type="predicted"/>
<feature type="region of interest" description="Disordered" evidence="2">
    <location>
        <begin position="484"/>
        <end position="510"/>
    </location>
</feature>
<evidence type="ECO:0000256" key="3">
    <source>
        <dbReference type="SAM" id="Phobius"/>
    </source>
</evidence>
<reference evidence="5" key="3">
    <citation type="submission" date="2006-01" db="EMBL/GenBank/DDBJ databases">
        <authorList>
            <person name="Buell R."/>
        </authorList>
    </citation>
    <scope>NUCLEOTIDE SEQUENCE</scope>
</reference>
<dbReference type="PANTHER" id="PTHR33026">
    <property type="entry name" value="OS06G0360600 PROTEIN"/>
    <property type="match status" value="1"/>
</dbReference>
<evidence type="ECO:0000313" key="5">
    <source>
        <dbReference type="EMBL" id="ABA97544.1"/>
    </source>
</evidence>
<name>Q2QT63_ORYSJ</name>
<organism evidence="5">
    <name type="scientific">Oryza sativa subsp. japonica</name>
    <name type="common">Rice</name>
    <dbReference type="NCBI Taxonomy" id="39947"/>
    <lineage>
        <taxon>Eukaryota</taxon>
        <taxon>Viridiplantae</taxon>
        <taxon>Streptophyta</taxon>
        <taxon>Embryophyta</taxon>
        <taxon>Tracheophyta</taxon>
        <taxon>Spermatophyta</taxon>
        <taxon>Magnoliopsida</taxon>
        <taxon>Liliopsida</taxon>
        <taxon>Poales</taxon>
        <taxon>Poaceae</taxon>
        <taxon>BOP clade</taxon>
        <taxon>Oryzoideae</taxon>
        <taxon>Oryzeae</taxon>
        <taxon>Oryzinae</taxon>
        <taxon>Oryza</taxon>
        <taxon>Oryza sativa</taxon>
    </lineage>
</organism>
<reference evidence="5" key="2">
    <citation type="submission" date="2005-04" db="EMBL/GenBank/DDBJ databases">
        <authorList>
            <person name="Buell C.R."/>
            <person name="Wing R.A."/>
            <person name="McCombie W.A."/>
            <person name="Ouyang S."/>
        </authorList>
    </citation>
    <scope>NUCLEOTIDE SEQUENCE</scope>
</reference>
<dbReference type="InterPro" id="IPR007321">
    <property type="entry name" value="Transposase_28"/>
</dbReference>
<evidence type="ECO:0000256" key="1">
    <source>
        <dbReference type="SAM" id="Coils"/>
    </source>
</evidence>
<feature type="domain" description="Transposase (putative) gypsy type" evidence="4">
    <location>
        <begin position="57"/>
        <end position="124"/>
    </location>
</feature>
<feature type="transmembrane region" description="Helical" evidence="3">
    <location>
        <begin position="88"/>
        <end position="108"/>
    </location>
</feature>
<evidence type="ECO:0000259" key="4">
    <source>
        <dbReference type="Pfam" id="PF04195"/>
    </source>
</evidence>
<protein>
    <submittedName>
        <fullName evidence="5">Retrotransposon protein, putative, unclassified</fullName>
    </submittedName>
</protein>
<keyword evidence="3" id="KW-0812">Transmembrane</keyword>
<dbReference type="EMBL" id="DP000011">
    <property type="protein sequence ID" value="ABA97544.1"/>
    <property type="molecule type" value="Genomic_DNA"/>
</dbReference>
<keyword evidence="1" id="KW-0175">Coiled coil</keyword>
<dbReference type="Pfam" id="PF04195">
    <property type="entry name" value="Transposase_28"/>
    <property type="match status" value="1"/>
</dbReference>
<dbReference type="PANTHER" id="PTHR33026:SF7">
    <property type="entry name" value="OS03G0100275 PROTEIN"/>
    <property type="match status" value="1"/>
</dbReference>
<dbReference type="AlphaFoldDB" id="Q2QT63"/>
<reference evidence="5" key="1">
    <citation type="journal article" date="2005" name="BMC Biol.">
        <title>The sequence of rice chromosomes 11 and 12, rich in disease resistance genes and recent gene duplications.</title>
        <authorList>
            <consortium name="The rice chromosomes 11 and 12 sequencing consortia"/>
        </authorList>
    </citation>
    <scope>NUCLEOTIDE SEQUENCE [LARGE SCALE GENOMIC DNA]</scope>
</reference>
<feature type="transmembrane region" description="Helical" evidence="3">
    <location>
        <begin position="57"/>
        <end position="76"/>
    </location>
</feature>
<feature type="compositionally biased region" description="Acidic residues" evidence="2">
    <location>
        <begin position="495"/>
        <end position="504"/>
    </location>
</feature>
<evidence type="ECO:0000256" key="2">
    <source>
        <dbReference type="SAM" id="MobiDB-lite"/>
    </source>
</evidence>
<gene>
    <name evidence="5" type="ordered locus">LOC_Os12g21720</name>
</gene>